<feature type="domain" description="GDP/GTP exchange factor Sec2 N-terminal" evidence="4">
    <location>
        <begin position="138"/>
        <end position="264"/>
    </location>
</feature>
<dbReference type="STRING" id="86259.A0A4Z1NWF9"/>
<feature type="region of interest" description="Disordered" evidence="3">
    <location>
        <begin position="266"/>
        <end position="289"/>
    </location>
</feature>
<dbReference type="GO" id="GO:0070319">
    <property type="term" value="C:Golgi to plasma membrane transport vesicle"/>
    <property type="evidence" value="ECO:0007669"/>
    <property type="project" value="TreeGrafter"/>
</dbReference>
<feature type="region of interest" description="Disordered" evidence="3">
    <location>
        <begin position="577"/>
        <end position="628"/>
    </location>
</feature>
<dbReference type="AlphaFoldDB" id="A0A4Z1NWF9"/>
<dbReference type="GO" id="GO:0005085">
    <property type="term" value="F:guanyl-nucleotide exchange factor activity"/>
    <property type="evidence" value="ECO:0007669"/>
    <property type="project" value="InterPro"/>
</dbReference>
<evidence type="ECO:0000256" key="1">
    <source>
        <dbReference type="ARBA" id="ARBA00023054"/>
    </source>
</evidence>
<keyword evidence="1 2" id="KW-0175">Coiled coil</keyword>
<organism evidence="5 6">
    <name type="scientific">Venturia nashicola</name>
    <dbReference type="NCBI Taxonomy" id="86259"/>
    <lineage>
        <taxon>Eukaryota</taxon>
        <taxon>Fungi</taxon>
        <taxon>Dikarya</taxon>
        <taxon>Ascomycota</taxon>
        <taxon>Pezizomycotina</taxon>
        <taxon>Dothideomycetes</taxon>
        <taxon>Pleosporomycetidae</taxon>
        <taxon>Venturiales</taxon>
        <taxon>Venturiaceae</taxon>
        <taxon>Venturia</taxon>
    </lineage>
</organism>
<name>A0A4Z1NWF9_9PEZI</name>
<feature type="compositionally biased region" description="Polar residues" evidence="3">
    <location>
        <begin position="1"/>
        <end position="10"/>
    </location>
</feature>
<dbReference type="Pfam" id="PF06428">
    <property type="entry name" value="Sec2p"/>
    <property type="match status" value="1"/>
</dbReference>
<feature type="compositionally biased region" description="Polar residues" evidence="3">
    <location>
        <begin position="273"/>
        <end position="282"/>
    </location>
</feature>
<proteinExistence type="predicted"/>
<dbReference type="Gene3D" id="6.10.140.910">
    <property type="match status" value="2"/>
</dbReference>
<reference evidence="5 6" key="1">
    <citation type="submission" date="2019-04" db="EMBL/GenBank/DDBJ databases">
        <title>High contiguity whole genome sequence and gene annotation resource for two Venturia nashicola isolates.</title>
        <authorList>
            <person name="Prokchorchik M."/>
            <person name="Won K."/>
            <person name="Lee Y."/>
            <person name="Choi E.D."/>
            <person name="Segonzac C."/>
            <person name="Sohn K.H."/>
        </authorList>
    </citation>
    <scope>NUCLEOTIDE SEQUENCE [LARGE SCALE GENOMIC DNA]</scope>
    <source>
        <strain evidence="5 6">PRI2</strain>
    </source>
</reference>
<comment type="caution">
    <text evidence="5">The sequence shown here is derived from an EMBL/GenBank/DDBJ whole genome shotgun (WGS) entry which is preliminary data.</text>
</comment>
<dbReference type="Pfam" id="PF25555">
    <property type="entry name" value="RAB3A-like_C"/>
    <property type="match status" value="1"/>
</dbReference>
<dbReference type="EMBL" id="SNSC02000033">
    <property type="protein sequence ID" value="TID12787.1"/>
    <property type="molecule type" value="Genomic_DNA"/>
</dbReference>
<evidence type="ECO:0000313" key="5">
    <source>
        <dbReference type="EMBL" id="TID12787.1"/>
    </source>
</evidence>
<dbReference type="InterPro" id="IPR009449">
    <property type="entry name" value="Sec2_N"/>
</dbReference>
<protein>
    <submittedName>
        <fullName evidence="5">Sec2p-domain-containing protein</fullName>
    </submittedName>
</protein>
<evidence type="ECO:0000256" key="2">
    <source>
        <dbReference type="SAM" id="Coils"/>
    </source>
</evidence>
<feature type="region of interest" description="Disordered" evidence="3">
    <location>
        <begin position="1"/>
        <end position="48"/>
    </location>
</feature>
<dbReference type="Proteomes" id="UP000298493">
    <property type="component" value="Unassembled WGS sequence"/>
</dbReference>
<dbReference type="CDD" id="cd21044">
    <property type="entry name" value="Rab11BD_RAB3IP_like"/>
    <property type="match status" value="1"/>
</dbReference>
<dbReference type="PANTHER" id="PTHR14430:SF0">
    <property type="entry name" value="SEC2P DOMAIN-CONTAINING PROTEIN"/>
    <property type="match status" value="1"/>
</dbReference>
<evidence type="ECO:0000259" key="4">
    <source>
        <dbReference type="Pfam" id="PF06428"/>
    </source>
</evidence>
<feature type="compositionally biased region" description="Polar residues" evidence="3">
    <location>
        <begin position="674"/>
        <end position="683"/>
    </location>
</feature>
<dbReference type="PANTHER" id="PTHR14430">
    <property type="entry name" value="RABIN3-RELATED"/>
    <property type="match status" value="1"/>
</dbReference>
<gene>
    <name evidence="5" type="ORF">E6O75_ATG09952</name>
</gene>
<evidence type="ECO:0000313" key="6">
    <source>
        <dbReference type="Proteomes" id="UP000298493"/>
    </source>
</evidence>
<evidence type="ECO:0000256" key="3">
    <source>
        <dbReference type="SAM" id="MobiDB-lite"/>
    </source>
</evidence>
<sequence>MAATVANSPDPTRFFRSDTDAMNTLPDPRTPSPSTPLSRSDSIASGQAVRHPDLTDEVAMLSTKLVNAINHQTNLDDSLQGARHELDIARQHIVQLEATTRKHEELISGGLLLRRDDVNTTIKAAEKLRENEQKRLDKERKEERERLQKEWDAVRKQLLADAVEAHKLRSIMEREKVEAVKQMEQEQAKRAVAEKEKKQMEQELESLTAQLFEEANGMVASARKETEASEKKSEQLRSQLKDAEILLHSHQEQLQDLKAVVEKISSERDENESNAQISTAPSTPGMAPSDKMSRIFESASLTPVTAGVDEIVPDQPLRFSHLINPVLRHDLGAYEDFKNLLKAAIKATPAPSRVASGSFGSVNVLGLDRIALERSDSVKSSPGTPNFPTISSFPSSIGGYSRRETMAVTVPPLKDTPVYKRALAEDIEPTLRLDAAPGIGWMAKRTVINSITAGNLVVEPMPASTSKFHGPIFSCALCGENRKGEQYTRRHRFRASEAEDAARYPLCDYCLGRVRMTCDYIAFLRMVRDGHWRAETDEEINAAWEESVKLRERMFWQRIGGGVVPAYLSAKDSPRIPMFAQSKGRDSEDSQQAPALPPRNSDDSQTPPLPPRHDGPEDPFNGIKTTKRVSIGKTFISPDVEEGQESSYAPLTAEKEQAIDEAAAEQLQDDLRHSISSKSSGAATITDDVEHETVEPTRATEPLSTTEPITLAAESPAPTFSSPVESPFKEMQRLSLTIPGAF</sequence>
<accession>A0A4Z1NWF9</accession>
<dbReference type="GO" id="GO:0051286">
    <property type="term" value="C:cell tip"/>
    <property type="evidence" value="ECO:0007669"/>
    <property type="project" value="TreeGrafter"/>
</dbReference>
<dbReference type="SUPFAM" id="SSF144284">
    <property type="entry name" value="Sec2 N-terminal region"/>
    <property type="match status" value="2"/>
</dbReference>
<feature type="coiled-coil region" evidence="2">
    <location>
        <begin position="79"/>
        <end position="144"/>
    </location>
</feature>
<feature type="region of interest" description="Disordered" evidence="3">
    <location>
        <begin position="672"/>
        <end position="728"/>
    </location>
</feature>
<dbReference type="GO" id="GO:0006887">
    <property type="term" value="P:exocytosis"/>
    <property type="evidence" value="ECO:0007669"/>
    <property type="project" value="TreeGrafter"/>
</dbReference>
<dbReference type="InterPro" id="IPR040351">
    <property type="entry name" value="RAB3IL/RAB3IP/Sec2"/>
</dbReference>
<keyword evidence="6" id="KW-1185">Reference proteome</keyword>